<dbReference type="STRING" id="588602.SAMN04487991_1387"/>
<reference evidence="9" key="1">
    <citation type="submission" date="2016-10" db="EMBL/GenBank/DDBJ databases">
        <authorList>
            <person name="Varghese N."/>
            <person name="Submissions S."/>
        </authorList>
    </citation>
    <scope>NUCLEOTIDE SEQUENCE [LARGE SCALE GENOMIC DNA]</scope>
    <source>
        <strain evidence="9">DSM 26471</strain>
    </source>
</reference>
<dbReference type="Pfam" id="PF02754">
    <property type="entry name" value="CCG"/>
    <property type="match status" value="1"/>
</dbReference>
<evidence type="ECO:0000256" key="1">
    <source>
        <dbReference type="ARBA" id="ARBA00022448"/>
    </source>
</evidence>
<dbReference type="PROSITE" id="PS00198">
    <property type="entry name" value="4FE4S_FER_1"/>
    <property type="match status" value="1"/>
</dbReference>
<dbReference type="GO" id="GO:0051539">
    <property type="term" value="F:4 iron, 4 sulfur cluster binding"/>
    <property type="evidence" value="ECO:0007669"/>
    <property type="project" value="UniProtKB-KW"/>
</dbReference>
<evidence type="ECO:0000256" key="2">
    <source>
        <dbReference type="ARBA" id="ARBA00022485"/>
    </source>
</evidence>
<evidence type="ECO:0000256" key="6">
    <source>
        <dbReference type="ARBA" id="ARBA00023014"/>
    </source>
</evidence>
<sequence length="463" mass="50431">MTEVITKQEREEAFAMFYGMAASIGELAEPAPEMTDEERVERAKEVFLKGIDNNVAVQLDACVHCGACAQACQFFLGTEDPKYTPIHKLDLLKKVYKRELSPMSWLNKFLTPDITADDLRDQVELVYDSCTMCGRCNMVCPSAINIGDMVALNRSAMAAAGLAPAELRYMRDGQEADGTIFGADEDLFNFRIQDIEQKLGFEIPIDKKGADVLLMTSGLDIHLFADATGGAIETLHHMGVDFTLASKTPGYEGANFGSLSGYDATKKKLTKDSTAAIEELGVKTVIVPECGHSYPALRFGAAEAVGRDVKFEVMTVSEYFGRAVMDGRLKLEKKDHPTPIALHDPCKVGRWGGVFDEPRAILKACGYDLHETESNKQYNFCCGGGAGNFLLPSADKLKRVGYRIKMGEIEATGAEELVVSCGSCRMNFEVGKVKAGDSMPVESLAAIIAAHLPQKDKAEGDRA</sequence>
<keyword evidence="5" id="KW-0408">Iron</keyword>
<keyword evidence="6" id="KW-0411">Iron-sulfur</keyword>
<feature type="domain" description="4Fe-4S ferredoxin-type" evidence="7">
    <location>
        <begin position="121"/>
        <end position="149"/>
    </location>
</feature>
<dbReference type="EMBL" id="FORH01000002">
    <property type="protein sequence ID" value="SFJ09322.1"/>
    <property type="molecule type" value="Genomic_DNA"/>
</dbReference>
<dbReference type="Gene3D" id="1.10.1060.10">
    <property type="entry name" value="Alpha-helical ferredoxin"/>
    <property type="match status" value="1"/>
</dbReference>
<dbReference type="Pfam" id="PF13183">
    <property type="entry name" value="Fer4_8"/>
    <property type="match status" value="1"/>
</dbReference>
<evidence type="ECO:0000256" key="3">
    <source>
        <dbReference type="ARBA" id="ARBA00022723"/>
    </source>
</evidence>
<keyword evidence="4" id="KW-0249">Electron transport</keyword>
<feature type="domain" description="4Fe-4S ferredoxin-type" evidence="7">
    <location>
        <begin position="53"/>
        <end position="82"/>
    </location>
</feature>
<dbReference type="InterPro" id="IPR017900">
    <property type="entry name" value="4Fe4S_Fe_S_CS"/>
</dbReference>
<protein>
    <submittedName>
        <fullName evidence="8">Fe-S oxidoreductase</fullName>
    </submittedName>
</protein>
<keyword evidence="1" id="KW-0813">Transport</keyword>
<evidence type="ECO:0000256" key="5">
    <source>
        <dbReference type="ARBA" id="ARBA00023004"/>
    </source>
</evidence>
<dbReference type="InterPro" id="IPR017896">
    <property type="entry name" value="4Fe4S_Fe-S-bd"/>
</dbReference>
<keyword evidence="2" id="KW-0004">4Fe-4S</keyword>
<dbReference type="PROSITE" id="PS51379">
    <property type="entry name" value="4FE4S_FER_2"/>
    <property type="match status" value="2"/>
</dbReference>
<dbReference type="OrthoDB" id="9794954at2"/>
<dbReference type="RefSeq" id="WP_090059427.1">
    <property type="nucleotide sequence ID" value="NZ_FORH01000002.1"/>
</dbReference>
<name>A0A1I3NJI0_9RHOB</name>
<evidence type="ECO:0000256" key="4">
    <source>
        <dbReference type="ARBA" id="ARBA00022982"/>
    </source>
</evidence>
<dbReference type="InterPro" id="IPR009051">
    <property type="entry name" value="Helical_ferredxn"/>
</dbReference>
<evidence type="ECO:0000313" key="8">
    <source>
        <dbReference type="EMBL" id="SFJ09322.1"/>
    </source>
</evidence>
<evidence type="ECO:0000259" key="7">
    <source>
        <dbReference type="PROSITE" id="PS51379"/>
    </source>
</evidence>
<keyword evidence="3" id="KW-0479">Metal-binding</keyword>
<dbReference type="Proteomes" id="UP000199630">
    <property type="component" value="Unassembled WGS sequence"/>
</dbReference>
<dbReference type="GO" id="GO:0046872">
    <property type="term" value="F:metal ion binding"/>
    <property type="evidence" value="ECO:0007669"/>
    <property type="project" value="UniProtKB-KW"/>
</dbReference>
<accession>A0A1I3NJI0</accession>
<dbReference type="PANTHER" id="PTHR43551:SF1">
    <property type="entry name" value="HETERODISULFIDE REDUCTASE"/>
    <property type="match status" value="1"/>
</dbReference>
<dbReference type="PANTHER" id="PTHR43551">
    <property type="entry name" value="FUMARATE REDUCTASE IRON-SULFUR SUBUNIT"/>
    <property type="match status" value="1"/>
</dbReference>
<dbReference type="SUPFAM" id="SSF46548">
    <property type="entry name" value="alpha-helical ferredoxin"/>
    <property type="match status" value="1"/>
</dbReference>
<dbReference type="AlphaFoldDB" id="A0A1I3NJI0"/>
<dbReference type="InterPro" id="IPR004017">
    <property type="entry name" value="Cys_rich_dom"/>
</dbReference>
<gene>
    <name evidence="8" type="ORF">SAMN04487991_1387</name>
</gene>
<organism evidence="8 9">
    <name type="scientific">Celeribacter neptunius</name>
    <dbReference type="NCBI Taxonomy" id="588602"/>
    <lineage>
        <taxon>Bacteria</taxon>
        <taxon>Pseudomonadati</taxon>
        <taxon>Pseudomonadota</taxon>
        <taxon>Alphaproteobacteria</taxon>
        <taxon>Rhodobacterales</taxon>
        <taxon>Roseobacteraceae</taxon>
        <taxon>Celeribacter</taxon>
    </lineage>
</organism>
<dbReference type="GO" id="GO:0016491">
    <property type="term" value="F:oxidoreductase activity"/>
    <property type="evidence" value="ECO:0007669"/>
    <property type="project" value="UniProtKB-ARBA"/>
</dbReference>
<evidence type="ECO:0000313" key="9">
    <source>
        <dbReference type="Proteomes" id="UP000199630"/>
    </source>
</evidence>
<proteinExistence type="predicted"/>
<keyword evidence="9" id="KW-1185">Reference proteome</keyword>